<dbReference type="Gene3D" id="3.40.640.10">
    <property type="entry name" value="Type I PLP-dependent aspartate aminotransferase-like (Major domain)"/>
    <property type="match status" value="1"/>
</dbReference>
<dbReference type="InterPro" id="IPR005814">
    <property type="entry name" value="Aminotrans_3"/>
</dbReference>
<gene>
    <name evidence="4" type="ORF">C6H66_16595</name>
</gene>
<accession>A0A0A0CND3</accession>
<dbReference type="GO" id="GO:0030170">
    <property type="term" value="F:pyridoxal phosphate binding"/>
    <property type="evidence" value="ECO:0007669"/>
    <property type="project" value="InterPro"/>
</dbReference>
<dbReference type="EMBL" id="PUWT01000048">
    <property type="protein sequence ID" value="PQQ24142.1"/>
    <property type="molecule type" value="Genomic_DNA"/>
</dbReference>
<protein>
    <submittedName>
        <fullName evidence="4">Uncharacterized protein</fullName>
    </submittedName>
</protein>
<dbReference type="PANTHER" id="PTHR43552">
    <property type="entry name" value="DIAMINOBUTYRATE--2-OXOGLUTARATE AMINOTRANSFERASE"/>
    <property type="match status" value="1"/>
</dbReference>
<dbReference type="Pfam" id="PF00202">
    <property type="entry name" value="Aminotran_3"/>
    <property type="match status" value="1"/>
</dbReference>
<evidence type="ECO:0000313" key="5">
    <source>
        <dbReference type="Proteomes" id="UP000239550"/>
    </source>
</evidence>
<comment type="cofactor">
    <cofactor evidence="1">
        <name>pyridoxal 5'-phosphate</name>
        <dbReference type="ChEBI" id="CHEBI:597326"/>
    </cofactor>
</comment>
<proteinExistence type="predicted"/>
<dbReference type="OrthoDB" id="9801052at2"/>
<keyword evidence="5" id="KW-1185">Reference proteome</keyword>
<evidence type="ECO:0000313" key="4">
    <source>
        <dbReference type="EMBL" id="PQQ24142.1"/>
    </source>
</evidence>
<dbReference type="InterPro" id="IPR004637">
    <property type="entry name" value="Dat"/>
</dbReference>
<dbReference type="PANTHER" id="PTHR43552:SF2">
    <property type="entry name" value="DIAMINOBUTYRATE--2-OXOGLUTARATE TRANSAMINASE"/>
    <property type="match status" value="1"/>
</dbReference>
<name>A0A0A0CND3_9GAMM</name>
<dbReference type="SUPFAM" id="SSF53383">
    <property type="entry name" value="PLP-dependent transferases"/>
    <property type="match status" value="1"/>
</dbReference>
<evidence type="ECO:0000256" key="1">
    <source>
        <dbReference type="ARBA" id="ARBA00001933"/>
    </source>
</evidence>
<dbReference type="AlphaFoldDB" id="A0A0A0CND3"/>
<evidence type="ECO:0000256" key="3">
    <source>
        <dbReference type="ARBA" id="ARBA00022679"/>
    </source>
</evidence>
<evidence type="ECO:0000256" key="2">
    <source>
        <dbReference type="ARBA" id="ARBA00022576"/>
    </source>
</evidence>
<dbReference type="GO" id="GO:0008483">
    <property type="term" value="F:transaminase activity"/>
    <property type="evidence" value="ECO:0007669"/>
    <property type="project" value="UniProtKB-KW"/>
</dbReference>
<dbReference type="Proteomes" id="UP000239550">
    <property type="component" value="Unassembled WGS sequence"/>
</dbReference>
<organism evidence="4 5">
    <name type="scientific">Photorhabdus hindustanensis</name>
    <dbReference type="NCBI Taxonomy" id="2918802"/>
    <lineage>
        <taxon>Bacteria</taxon>
        <taxon>Pseudomonadati</taxon>
        <taxon>Pseudomonadota</taxon>
        <taxon>Gammaproteobacteria</taxon>
        <taxon>Enterobacterales</taxon>
        <taxon>Morganellaceae</taxon>
        <taxon>Photorhabdus</taxon>
    </lineage>
</organism>
<reference evidence="4 5" key="1">
    <citation type="submission" date="2018-02" db="EMBL/GenBank/DDBJ databases">
        <title>Five New Genomes of Indian Photorhabdus Isolates TSA.</title>
        <authorList>
            <person name="Dubay B."/>
            <person name="Somvanshi V.S."/>
        </authorList>
    </citation>
    <scope>NUCLEOTIDE SEQUENCE [LARGE SCALE GENOMIC DNA]</scope>
    <source>
        <strain evidence="4 5">H1</strain>
    </source>
</reference>
<dbReference type="InterPro" id="IPR015424">
    <property type="entry name" value="PyrdxlP-dep_Trfase"/>
</dbReference>
<comment type="caution">
    <text evidence="4">The sequence shown here is derived from an EMBL/GenBank/DDBJ whole genome shotgun (WGS) entry which is preliminary data.</text>
</comment>
<sequence length="116" mass="13047">MNYGHNHYALKLAVFQYINEDGIQGALDLHTKAKKDFITAFQENILVPRELTYKLQFTSPTGSSVVESAIKLARKVTQRCRVVAFTNGFHGMTGTSLSLTGNKDHRQPVMDAYVER</sequence>
<keyword evidence="3" id="KW-0808">Transferase</keyword>
<keyword evidence="2" id="KW-0032">Aminotransferase</keyword>
<dbReference type="InterPro" id="IPR015421">
    <property type="entry name" value="PyrdxlP-dep_Trfase_major"/>
</dbReference>